<feature type="transmembrane region" description="Helical" evidence="1">
    <location>
        <begin position="56"/>
        <end position="75"/>
    </location>
</feature>
<keyword evidence="1" id="KW-1133">Transmembrane helix</keyword>
<evidence type="ECO:0000256" key="1">
    <source>
        <dbReference type="SAM" id="Phobius"/>
    </source>
</evidence>
<proteinExistence type="predicted"/>
<keyword evidence="1" id="KW-0812">Transmembrane</keyword>
<name>A0A7S8ECK7_9CHLR</name>
<dbReference type="Proteomes" id="UP000594468">
    <property type="component" value="Chromosome"/>
</dbReference>
<dbReference type="KEGG" id="pmet:G4Y79_08890"/>
<reference evidence="2 3" key="1">
    <citation type="submission" date="2020-02" db="EMBL/GenBank/DDBJ databases">
        <authorList>
            <person name="Zheng R.K."/>
            <person name="Sun C.M."/>
        </authorList>
    </citation>
    <scope>NUCLEOTIDE SEQUENCE [LARGE SCALE GENOMIC DNA]</scope>
    <source>
        <strain evidence="3">rifampicinis</strain>
    </source>
</reference>
<dbReference type="RefSeq" id="WP_195172538.1">
    <property type="nucleotide sequence ID" value="NZ_CP062983.1"/>
</dbReference>
<gene>
    <name evidence="2" type="ORF">G4Y79_08890</name>
</gene>
<organism evidence="2 3">
    <name type="scientific">Phototrophicus methaneseepsis</name>
    <dbReference type="NCBI Taxonomy" id="2710758"/>
    <lineage>
        <taxon>Bacteria</taxon>
        <taxon>Bacillati</taxon>
        <taxon>Chloroflexota</taxon>
        <taxon>Candidatus Thermofontia</taxon>
        <taxon>Phototrophicales</taxon>
        <taxon>Phototrophicaceae</taxon>
        <taxon>Phototrophicus</taxon>
    </lineage>
</organism>
<protein>
    <submittedName>
        <fullName evidence="2">Uncharacterized protein</fullName>
    </submittedName>
</protein>
<dbReference type="EMBL" id="CP062983">
    <property type="protein sequence ID" value="QPC84475.1"/>
    <property type="molecule type" value="Genomic_DNA"/>
</dbReference>
<keyword evidence="3" id="KW-1185">Reference proteome</keyword>
<evidence type="ECO:0000313" key="3">
    <source>
        <dbReference type="Proteomes" id="UP000594468"/>
    </source>
</evidence>
<accession>A0A7S8ECK7</accession>
<evidence type="ECO:0000313" key="2">
    <source>
        <dbReference type="EMBL" id="QPC84475.1"/>
    </source>
</evidence>
<dbReference type="AlphaFoldDB" id="A0A7S8ECK7"/>
<sequence>MTDEKRSTTRDDHYVIRIRRRPLAAWMGWLLWLLMLGILLEYALTSFGEYEPQAGILAGALFCGLLLAGAIIGFVQTAEGRSKYRDLPGYEEDNE</sequence>
<keyword evidence="1" id="KW-0472">Membrane</keyword>
<feature type="transmembrane region" description="Helical" evidence="1">
    <location>
        <begin position="23"/>
        <end position="44"/>
    </location>
</feature>